<proteinExistence type="predicted"/>
<gene>
    <name evidence="2" type="ORF">DGAL_LOCUS5093</name>
</gene>
<keyword evidence="1" id="KW-1133">Transmembrane helix</keyword>
<keyword evidence="1" id="KW-0812">Transmembrane</keyword>
<comment type="caution">
    <text evidence="2">The sequence shown here is derived from an EMBL/GenBank/DDBJ whole genome shotgun (WGS) entry which is preliminary data.</text>
</comment>
<dbReference type="AlphaFoldDB" id="A0A8J2RM99"/>
<reference evidence="2" key="1">
    <citation type="submission" date="2021-11" db="EMBL/GenBank/DDBJ databases">
        <authorList>
            <person name="Schell T."/>
        </authorList>
    </citation>
    <scope>NUCLEOTIDE SEQUENCE</scope>
    <source>
        <strain evidence="2">M5</strain>
    </source>
</reference>
<dbReference type="EMBL" id="CAKKLH010000090">
    <property type="protein sequence ID" value="CAH0102650.1"/>
    <property type="molecule type" value="Genomic_DNA"/>
</dbReference>
<name>A0A8J2RM99_9CRUS</name>
<evidence type="ECO:0000313" key="3">
    <source>
        <dbReference type="Proteomes" id="UP000789390"/>
    </source>
</evidence>
<sequence>MLNTQSRVQAVQGVAECRLGGALVENGNAVEVGFGGNTCYDRLLQKRIKNKNVWLFGLSVIFYYVTSF</sequence>
<dbReference type="Proteomes" id="UP000789390">
    <property type="component" value="Unassembled WGS sequence"/>
</dbReference>
<feature type="transmembrane region" description="Helical" evidence="1">
    <location>
        <begin position="52"/>
        <end position="67"/>
    </location>
</feature>
<keyword evidence="1" id="KW-0472">Membrane</keyword>
<keyword evidence="3" id="KW-1185">Reference proteome</keyword>
<protein>
    <submittedName>
        <fullName evidence="2">Uncharacterized protein</fullName>
    </submittedName>
</protein>
<organism evidence="2 3">
    <name type="scientific">Daphnia galeata</name>
    <dbReference type="NCBI Taxonomy" id="27404"/>
    <lineage>
        <taxon>Eukaryota</taxon>
        <taxon>Metazoa</taxon>
        <taxon>Ecdysozoa</taxon>
        <taxon>Arthropoda</taxon>
        <taxon>Crustacea</taxon>
        <taxon>Branchiopoda</taxon>
        <taxon>Diplostraca</taxon>
        <taxon>Cladocera</taxon>
        <taxon>Anomopoda</taxon>
        <taxon>Daphniidae</taxon>
        <taxon>Daphnia</taxon>
    </lineage>
</organism>
<evidence type="ECO:0000313" key="2">
    <source>
        <dbReference type="EMBL" id="CAH0102650.1"/>
    </source>
</evidence>
<accession>A0A8J2RM99</accession>
<evidence type="ECO:0000256" key="1">
    <source>
        <dbReference type="SAM" id="Phobius"/>
    </source>
</evidence>